<evidence type="ECO:0000256" key="2">
    <source>
        <dbReference type="ARBA" id="ARBA00022857"/>
    </source>
</evidence>
<dbReference type="Pfam" id="PF00180">
    <property type="entry name" value="Iso_dh"/>
    <property type="match status" value="1"/>
</dbReference>
<dbReference type="EMBL" id="CP127173">
    <property type="protein sequence ID" value="WIV55885.1"/>
    <property type="molecule type" value="Genomic_DNA"/>
</dbReference>
<feature type="compositionally biased region" description="Basic residues" evidence="4">
    <location>
        <begin position="274"/>
        <end position="283"/>
    </location>
</feature>
<dbReference type="InterPro" id="IPR016161">
    <property type="entry name" value="Ald_DH/histidinol_DH"/>
</dbReference>
<dbReference type="Gene3D" id="3.40.605.10">
    <property type="entry name" value="Aldehyde Dehydrogenase, Chain A, domain 1"/>
    <property type="match status" value="1"/>
</dbReference>
<reference evidence="6 7" key="1">
    <citation type="submission" date="2023-06" db="EMBL/GenBank/DDBJ databases">
        <authorList>
            <person name="Oyuntsetseg B."/>
            <person name="Kim S.B."/>
        </authorList>
    </citation>
    <scope>NUCLEOTIDE SEQUENCE [LARGE SCALE GENOMIC DNA]</scope>
    <source>
        <strain evidence="6 7">2-2</strain>
    </source>
</reference>
<feature type="compositionally biased region" description="Basic and acidic residues" evidence="4">
    <location>
        <begin position="284"/>
        <end position="298"/>
    </location>
</feature>
<dbReference type="InterPro" id="IPR015590">
    <property type="entry name" value="Aldehyde_DH_dom"/>
</dbReference>
<keyword evidence="3" id="KW-0560">Oxidoreductase</keyword>
<evidence type="ECO:0000313" key="7">
    <source>
        <dbReference type="Proteomes" id="UP001227101"/>
    </source>
</evidence>
<proteinExistence type="inferred from homology"/>
<dbReference type="SUPFAM" id="SSF53720">
    <property type="entry name" value="ALDH-like"/>
    <property type="match status" value="1"/>
</dbReference>
<dbReference type="Gene3D" id="3.40.309.10">
    <property type="entry name" value="Aldehyde Dehydrogenase, Chain A, domain 2"/>
    <property type="match status" value="1"/>
</dbReference>
<comment type="similarity">
    <text evidence="1">Belongs to the aldehyde dehydrogenase family.</text>
</comment>
<dbReference type="SMART" id="SM01329">
    <property type="entry name" value="Iso_dh"/>
    <property type="match status" value="1"/>
</dbReference>
<keyword evidence="7" id="KW-1185">Reference proteome</keyword>
<dbReference type="RefSeq" id="WP_285452946.1">
    <property type="nucleotide sequence ID" value="NZ_CP127173.1"/>
</dbReference>
<dbReference type="PANTHER" id="PTHR43217">
    <property type="entry name" value="SUCCINATE SEMIALDEHYDE DEHYDROGENASE [NAD(P)+] SAD"/>
    <property type="match status" value="1"/>
</dbReference>
<feature type="compositionally biased region" description="Basic residues" evidence="4">
    <location>
        <begin position="301"/>
        <end position="349"/>
    </location>
</feature>
<gene>
    <name evidence="6" type="ORF">QP939_44970</name>
</gene>
<dbReference type="Proteomes" id="UP001227101">
    <property type="component" value="Chromosome"/>
</dbReference>
<dbReference type="InterPro" id="IPR044148">
    <property type="entry name" value="ALDH_GabD1-like"/>
</dbReference>
<dbReference type="InterPro" id="IPR011051">
    <property type="entry name" value="RmlC_Cupin_sf"/>
</dbReference>
<dbReference type="SUPFAM" id="SSF53659">
    <property type="entry name" value="Isocitrate/Isopropylmalate dehydrogenase-like"/>
    <property type="match status" value="1"/>
</dbReference>
<dbReference type="InterPro" id="IPR014710">
    <property type="entry name" value="RmlC-like_jellyroll"/>
</dbReference>
<dbReference type="Gene3D" id="3.40.718.10">
    <property type="entry name" value="Isopropylmalate Dehydrogenase"/>
    <property type="match status" value="1"/>
</dbReference>
<feature type="region of interest" description="Disordered" evidence="4">
    <location>
        <begin position="253"/>
        <end position="365"/>
    </location>
</feature>
<feature type="domain" description="Isopropylmalate dehydrogenase-like" evidence="5">
    <location>
        <begin position="2"/>
        <end position="404"/>
    </location>
</feature>
<dbReference type="InterPro" id="IPR013096">
    <property type="entry name" value="Cupin_2"/>
</dbReference>
<dbReference type="InterPro" id="IPR016162">
    <property type="entry name" value="Ald_DH_N"/>
</dbReference>
<dbReference type="Pfam" id="PF00171">
    <property type="entry name" value="Aldedh"/>
    <property type="match status" value="1"/>
</dbReference>
<evidence type="ECO:0000259" key="5">
    <source>
        <dbReference type="SMART" id="SM01329"/>
    </source>
</evidence>
<dbReference type="PROSITE" id="PS00070">
    <property type="entry name" value="ALDEHYDE_DEHYDR_CYS"/>
    <property type="match status" value="1"/>
</dbReference>
<evidence type="ECO:0000256" key="4">
    <source>
        <dbReference type="SAM" id="MobiDB-lite"/>
    </source>
</evidence>
<sequence>MKILVLPGDGIGPEITAATLDVLAAADDLLGLGLDIETRDIGLASLKTEGTTLPDAVMARIPEVDGVLLGPVSHYDYPPRAEGGINPSAELRTVFELFANVRPCRSRPGLSLLRAPMDLVIVRENTEGFYADRNMHAGTGEFMPDPDLALSVRKVSAKAAERVAVAAFELARGRRRKVTAVHKANVLKLSDGLFLREVRKVAERYPDVELEELIVDATAALLIRTPDRFDVLVTTNMFGDILSDEASELLRRARPRRLDQRGARPVRRPGPARFRARHRRTRRRQPDVPRALRGDAARLARPPRRQPRARRGRRPDLRGRRHRARRPRHPHPRPRRLPQHRRVRRSGRPRPHEERKPMILSVDPATGTELARFSPQSPVDVEAALDAAVTAQARWRTVDVTERVGLLRELARILRDGKEKYARLITAEMGKPLAEAEAEIEKCAVTCEHYAGQAPAYLAERPVPPDSVVVYDPLGVVLAVMPWNYPFWQFFRFAAPALAAGNGIVLKHAGNVPQCALAIADLVRDAGTPDGLVRVLLVETDAVAGLIADDRIAAVTFTGSTRVGAEIAAQAGAALKKQVLELGGSDPFVVLADADVPAAAATAVTARFVNGGQSCVNAKRFIVEEAVADEFVREFVAAAAALRVGPLARENLREALHDQVVRSVDAGASLLLGGKPADGPGWFYPPTVLDHVTPGMAVFDEETFGPVAAITRVADADEAVTLANRTEFGLGAALWTRDLERAAALVPRFDAGAVFVNGMVASDPRLPFGGVKKSGYGRELGAEGIREFTNVKTVWRGPGATSFAPSVLRPAELPAHNRGGGASTVPLVTRAVGARVFLNGTTHFDGGAGIPLHTHNCPESVVILDGTAIVEIDGTEHRLERGDTTYVDAGTPHRFRNASATEPMRILWTYASVDATRTIVETGVTTRVDAEHANAKLSK</sequence>
<feature type="compositionally biased region" description="Basic and acidic residues" evidence="4">
    <location>
        <begin position="253"/>
        <end position="262"/>
    </location>
</feature>
<dbReference type="InterPro" id="IPR016160">
    <property type="entry name" value="Ald_DH_CS_CYS"/>
</dbReference>
<dbReference type="InterPro" id="IPR047110">
    <property type="entry name" value="GABD/Sad-like"/>
</dbReference>
<dbReference type="PANTHER" id="PTHR43217:SF1">
    <property type="entry name" value="SUCCINATE SEMIALDEHYDE DEHYDROGENASE [NAD(P)+] SAD"/>
    <property type="match status" value="1"/>
</dbReference>
<evidence type="ECO:0000256" key="1">
    <source>
        <dbReference type="ARBA" id="ARBA00009986"/>
    </source>
</evidence>
<dbReference type="SUPFAM" id="SSF51182">
    <property type="entry name" value="RmlC-like cupins"/>
    <property type="match status" value="1"/>
</dbReference>
<dbReference type="CDD" id="cd07100">
    <property type="entry name" value="ALDH_SSADH1_GabD1"/>
    <property type="match status" value="1"/>
</dbReference>
<accession>A0ABY8XJX8</accession>
<dbReference type="Gene3D" id="2.60.120.10">
    <property type="entry name" value="Jelly Rolls"/>
    <property type="match status" value="1"/>
</dbReference>
<organism evidence="6 7">
    <name type="scientific">Amycolatopsis nalaikhensis</name>
    <dbReference type="NCBI Taxonomy" id="715472"/>
    <lineage>
        <taxon>Bacteria</taxon>
        <taxon>Bacillati</taxon>
        <taxon>Actinomycetota</taxon>
        <taxon>Actinomycetes</taxon>
        <taxon>Pseudonocardiales</taxon>
        <taxon>Pseudonocardiaceae</taxon>
        <taxon>Amycolatopsis</taxon>
    </lineage>
</organism>
<name>A0ABY8XJX8_9PSEU</name>
<dbReference type="InterPro" id="IPR016163">
    <property type="entry name" value="Ald_DH_C"/>
</dbReference>
<dbReference type="Pfam" id="PF07883">
    <property type="entry name" value="Cupin_2"/>
    <property type="match status" value="1"/>
</dbReference>
<protein>
    <submittedName>
        <fullName evidence="6">Aldehyde dehydrogenase family protein</fullName>
    </submittedName>
</protein>
<evidence type="ECO:0000256" key="3">
    <source>
        <dbReference type="ARBA" id="ARBA00023002"/>
    </source>
</evidence>
<dbReference type="InterPro" id="IPR024084">
    <property type="entry name" value="IsoPropMal-DH-like_dom"/>
</dbReference>
<evidence type="ECO:0000313" key="6">
    <source>
        <dbReference type="EMBL" id="WIV55885.1"/>
    </source>
</evidence>
<keyword evidence="2" id="KW-0521">NADP</keyword>